<dbReference type="GO" id="GO:0004198">
    <property type="term" value="F:calcium-dependent cysteine-type endopeptidase activity"/>
    <property type="evidence" value="ECO:0007669"/>
    <property type="project" value="InterPro"/>
</dbReference>
<feature type="domain" description="Calpain catalytic" evidence="7">
    <location>
        <begin position="88"/>
        <end position="329"/>
    </location>
</feature>
<accession>A0A811VB16</accession>
<dbReference type="GO" id="GO:0005737">
    <property type="term" value="C:cytoplasm"/>
    <property type="evidence" value="ECO:0007669"/>
    <property type="project" value="TreeGrafter"/>
</dbReference>
<dbReference type="SMART" id="SM00230">
    <property type="entry name" value="CysPc"/>
    <property type="match status" value="1"/>
</dbReference>
<reference evidence="8" key="1">
    <citation type="submission" date="2020-11" db="EMBL/GenBank/DDBJ databases">
        <authorList>
            <person name="Whitehead M."/>
        </authorList>
    </citation>
    <scope>NUCLEOTIDE SEQUENCE</scope>
    <source>
        <strain evidence="8">EGII</strain>
    </source>
</reference>
<dbReference type="PANTHER" id="PTHR10183">
    <property type="entry name" value="CALPAIN"/>
    <property type="match status" value="1"/>
</dbReference>
<dbReference type="PROSITE" id="PS50203">
    <property type="entry name" value="CALPAIN_CAT"/>
    <property type="match status" value="1"/>
</dbReference>
<comment type="similarity">
    <text evidence="1">Belongs to the peptidase C2 family.</text>
</comment>
<gene>
    <name evidence="8" type="ORF">CCAP1982_LOCUS20528</name>
</gene>
<sequence>MDELTNFLKQAGKEFLNVAGDAAVGAAKEVVGSVINEIFIKKEADTKRVLPSIKNMRVLGERGSGTRVQADIQDFDAIRSMCLANGSLFEDPLFPANNESLLFSQRPDRHIEWMRPHEITDDPQFFVEGYSRFDVQQGELGDCWLLAATANLTQDPNLFFRVVPPDQNFEENYAGIFHFCFWQYGKWIDVVVDDRLPTYRGELMYMHSTEKNEFWSALLEKAYAKLHGSYEALKGGTTCEGMEDFTGGVTEWYDLKEAPQNLFNILHKAVDRNSLMGCSLEPDPNVLEAETREGLIRGHAYSITKVCLLDIAVPNRQGKIPMIRMRNPWVMRPNGMVRGVIVHLNGVIYRKIKSRKSV</sequence>
<keyword evidence="3 6" id="KW-0378">Hydrolase</keyword>
<keyword evidence="4 6" id="KW-0788">Thiol protease</keyword>
<protein>
    <submittedName>
        <fullName evidence="8">(Mediterranean fruit fly) hypothetical protein</fullName>
    </submittedName>
</protein>
<dbReference type="Pfam" id="PF00648">
    <property type="entry name" value="Peptidase_C2"/>
    <property type="match status" value="1"/>
</dbReference>
<evidence type="ECO:0000256" key="6">
    <source>
        <dbReference type="PROSITE-ProRule" id="PRU00239"/>
    </source>
</evidence>
<dbReference type="EMBL" id="CAJHJT010000056">
    <property type="protein sequence ID" value="CAD7012447.1"/>
    <property type="molecule type" value="Genomic_DNA"/>
</dbReference>
<organism evidence="8 9">
    <name type="scientific">Ceratitis capitata</name>
    <name type="common">Mediterranean fruit fly</name>
    <name type="synonym">Tephritis capitata</name>
    <dbReference type="NCBI Taxonomy" id="7213"/>
    <lineage>
        <taxon>Eukaryota</taxon>
        <taxon>Metazoa</taxon>
        <taxon>Ecdysozoa</taxon>
        <taxon>Arthropoda</taxon>
        <taxon>Hexapoda</taxon>
        <taxon>Insecta</taxon>
        <taxon>Pterygota</taxon>
        <taxon>Neoptera</taxon>
        <taxon>Endopterygota</taxon>
        <taxon>Diptera</taxon>
        <taxon>Brachycera</taxon>
        <taxon>Muscomorpha</taxon>
        <taxon>Tephritoidea</taxon>
        <taxon>Tephritidae</taxon>
        <taxon>Ceratitis</taxon>
        <taxon>Ceratitis</taxon>
    </lineage>
</organism>
<evidence type="ECO:0000256" key="1">
    <source>
        <dbReference type="ARBA" id="ARBA00007623"/>
    </source>
</evidence>
<proteinExistence type="inferred from homology"/>
<dbReference type="InterPro" id="IPR022684">
    <property type="entry name" value="Calpain_cysteine_protease"/>
</dbReference>
<evidence type="ECO:0000256" key="5">
    <source>
        <dbReference type="PIRSR" id="PIRSR622684-1"/>
    </source>
</evidence>
<evidence type="ECO:0000313" key="8">
    <source>
        <dbReference type="EMBL" id="CAD7012447.1"/>
    </source>
</evidence>
<dbReference type="GO" id="GO:0006508">
    <property type="term" value="P:proteolysis"/>
    <property type="evidence" value="ECO:0007669"/>
    <property type="project" value="UniProtKB-KW"/>
</dbReference>
<evidence type="ECO:0000313" key="9">
    <source>
        <dbReference type="Proteomes" id="UP000606786"/>
    </source>
</evidence>
<evidence type="ECO:0000256" key="2">
    <source>
        <dbReference type="ARBA" id="ARBA00022670"/>
    </source>
</evidence>
<dbReference type="CDD" id="cd00044">
    <property type="entry name" value="CysPc"/>
    <property type="match status" value="1"/>
</dbReference>
<dbReference type="Proteomes" id="UP000606786">
    <property type="component" value="Unassembled WGS sequence"/>
</dbReference>
<feature type="active site" evidence="5 6">
    <location>
        <position position="143"/>
    </location>
</feature>
<evidence type="ECO:0000256" key="3">
    <source>
        <dbReference type="ARBA" id="ARBA00022801"/>
    </source>
</evidence>
<dbReference type="OrthoDB" id="424753at2759"/>
<name>A0A811VB16_CERCA</name>
<feature type="active site" evidence="5 6">
    <location>
        <position position="299"/>
    </location>
</feature>
<dbReference type="PANTHER" id="PTHR10183:SF433">
    <property type="entry name" value="CALPAIN-A-RELATED"/>
    <property type="match status" value="1"/>
</dbReference>
<dbReference type="Gene3D" id="3.90.70.10">
    <property type="entry name" value="Cysteine proteinases"/>
    <property type="match status" value="1"/>
</dbReference>
<keyword evidence="2 6" id="KW-0645">Protease</keyword>
<comment type="caution">
    <text evidence="8">The sequence shown here is derived from an EMBL/GenBank/DDBJ whole genome shotgun (WGS) entry which is preliminary data.</text>
</comment>
<evidence type="ECO:0000256" key="4">
    <source>
        <dbReference type="ARBA" id="ARBA00022807"/>
    </source>
</evidence>
<dbReference type="SUPFAM" id="SSF54001">
    <property type="entry name" value="Cysteine proteinases"/>
    <property type="match status" value="1"/>
</dbReference>
<evidence type="ECO:0000259" key="7">
    <source>
        <dbReference type="PROSITE" id="PS50203"/>
    </source>
</evidence>
<feature type="active site" evidence="5 6">
    <location>
        <position position="327"/>
    </location>
</feature>
<dbReference type="InterPro" id="IPR000169">
    <property type="entry name" value="Pept_cys_AS"/>
</dbReference>
<dbReference type="AlphaFoldDB" id="A0A811VB16"/>
<dbReference type="InterPro" id="IPR001300">
    <property type="entry name" value="Peptidase_C2_calpain_cat"/>
</dbReference>
<dbReference type="PRINTS" id="PR00704">
    <property type="entry name" value="CALPAIN"/>
</dbReference>
<dbReference type="InterPro" id="IPR038765">
    <property type="entry name" value="Papain-like_cys_pep_sf"/>
</dbReference>
<keyword evidence="9" id="KW-1185">Reference proteome</keyword>
<dbReference type="PROSITE" id="PS00139">
    <property type="entry name" value="THIOL_PROTEASE_CYS"/>
    <property type="match status" value="1"/>
</dbReference>